<organism evidence="2 3">
    <name type="scientific">Candidatus Collierbacteria bacterium CG1_02_44_10</name>
    <dbReference type="NCBI Taxonomy" id="1805087"/>
    <lineage>
        <taxon>Bacteria</taxon>
        <taxon>Candidatus Collieribacteriota</taxon>
    </lineage>
</organism>
<evidence type="ECO:0000313" key="2">
    <source>
        <dbReference type="EMBL" id="OIN91692.1"/>
    </source>
</evidence>
<feature type="transmembrane region" description="Helical" evidence="1">
    <location>
        <begin position="12"/>
        <end position="31"/>
    </location>
</feature>
<keyword evidence="1" id="KW-0472">Membrane</keyword>
<evidence type="ECO:0000313" key="3">
    <source>
        <dbReference type="Proteomes" id="UP000182345"/>
    </source>
</evidence>
<keyword evidence="1" id="KW-0812">Transmembrane</keyword>
<dbReference type="Proteomes" id="UP000182345">
    <property type="component" value="Unassembled WGS sequence"/>
</dbReference>
<accession>A0A1J4RZ56</accession>
<dbReference type="EMBL" id="MNUK01000037">
    <property type="protein sequence ID" value="OIN91692.1"/>
    <property type="molecule type" value="Genomic_DNA"/>
</dbReference>
<name>A0A1J4RZ56_9BACT</name>
<comment type="caution">
    <text evidence="2">The sequence shown here is derived from an EMBL/GenBank/DDBJ whole genome shotgun (WGS) entry which is preliminary data.</text>
</comment>
<proteinExistence type="predicted"/>
<reference evidence="2 3" key="1">
    <citation type="journal article" date="2016" name="Environ. Microbiol.">
        <title>Genomic resolution of a cold subsurface aquifer community provides metabolic insights for novel microbes adapted to high CO concentrations.</title>
        <authorList>
            <person name="Probst A.J."/>
            <person name="Castelle C.J."/>
            <person name="Singh A."/>
            <person name="Brown C.T."/>
            <person name="Anantharaman K."/>
            <person name="Sharon I."/>
            <person name="Hug L.A."/>
            <person name="Burstein D."/>
            <person name="Emerson J.B."/>
            <person name="Thomas B.C."/>
            <person name="Banfield J.F."/>
        </authorList>
    </citation>
    <scope>NUCLEOTIDE SEQUENCE [LARGE SCALE GENOMIC DNA]</scope>
    <source>
        <strain evidence="2">CG1_02_44_10</strain>
    </source>
</reference>
<gene>
    <name evidence="2" type="ORF">AUJ42_01415</name>
</gene>
<protein>
    <submittedName>
        <fullName evidence="2">Uncharacterized protein</fullName>
    </submittedName>
</protein>
<sequence length="65" mass="6663">MPIVPGLPHDIAIGSLSGAVGATACLLLTLFETKYAPTAAPTTKNNAKIPIRILGTLLFGFCSGH</sequence>
<keyword evidence="1" id="KW-1133">Transmembrane helix</keyword>
<dbReference type="AlphaFoldDB" id="A0A1J4RZ56"/>
<evidence type="ECO:0000256" key="1">
    <source>
        <dbReference type="SAM" id="Phobius"/>
    </source>
</evidence>